<dbReference type="Proteomes" id="UP000437736">
    <property type="component" value="Unassembled WGS sequence"/>
</dbReference>
<comment type="caution">
    <text evidence="2">The sequence shown here is derived from an EMBL/GenBank/DDBJ whole genome shotgun (WGS) entry which is preliminary data.</text>
</comment>
<gene>
    <name evidence="2" type="ORF">GHK86_05710</name>
</gene>
<accession>A0ABW9QQV6</accession>
<name>A0ABW9QQV6_9ACTN</name>
<dbReference type="PANTHER" id="PTHR35040">
    <property type="match status" value="1"/>
</dbReference>
<feature type="compositionally biased region" description="Low complexity" evidence="1">
    <location>
        <begin position="29"/>
        <end position="38"/>
    </location>
</feature>
<sequence>MRNSQPVPAALALLLFAVLAIGAGRLPEAGAAGRPAPATVRSPLPTGSRRLPRPTPGCRQRALLPAYFYPGPAWRAELAAVQPGSAIIVNPDSGPGPSRNADYVQVVDAARSKGALLWGYVDTRYGAVPPASLAAQVRAYRRWYGITDIFFDDVSSLAARVGYYRTANRIVRSAAPHASVILNPGDYPAPVYASLGDVLVVFEGDSSRYTKAYPPAWTRRHPPGMFVSLISAVPPSRLGATLALARARRSGWVYVTPHADDSDLYEQLPAYWSAELHVLAAAPPMGPAPTCAV</sequence>
<dbReference type="InterPro" id="IPR021986">
    <property type="entry name" value="Spherulin4"/>
</dbReference>
<dbReference type="Pfam" id="PF12138">
    <property type="entry name" value="Spherulin4"/>
    <property type="match status" value="1"/>
</dbReference>
<organism evidence="2 3">
    <name type="scientific">Acidiferrimicrobium australe</name>
    <dbReference type="NCBI Taxonomy" id="2664430"/>
    <lineage>
        <taxon>Bacteria</taxon>
        <taxon>Bacillati</taxon>
        <taxon>Actinomycetota</taxon>
        <taxon>Acidimicrobiia</taxon>
        <taxon>Acidimicrobiales</taxon>
        <taxon>Acidimicrobiaceae</taxon>
        <taxon>Acidiferrimicrobium</taxon>
    </lineage>
</organism>
<evidence type="ECO:0008006" key="4">
    <source>
        <dbReference type="Google" id="ProtNLM"/>
    </source>
</evidence>
<keyword evidence="3" id="KW-1185">Reference proteome</keyword>
<evidence type="ECO:0000313" key="2">
    <source>
        <dbReference type="EMBL" id="MST32220.1"/>
    </source>
</evidence>
<evidence type="ECO:0000256" key="1">
    <source>
        <dbReference type="SAM" id="MobiDB-lite"/>
    </source>
</evidence>
<evidence type="ECO:0000313" key="3">
    <source>
        <dbReference type="Proteomes" id="UP000437736"/>
    </source>
</evidence>
<protein>
    <recommendedName>
        <fullName evidence="4">Spherulation-specific family 4</fullName>
    </recommendedName>
</protein>
<feature type="region of interest" description="Disordered" evidence="1">
    <location>
        <begin position="29"/>
        <end position="56"/>
    </location>
</feature>
<reference evidence="2 3" key="1">
    <citation type="submission" date="2019-11" db="EMBL/GenBank/DDBJ databases">
        <title>Acidiferrimicrobium australis gen. nov., sp. nov., an acidophilic and obligately heterotrophic, member of the Actinobacteria that catalyses dissimilatory oxido- reduction of iron isolated from metal-rich acidic water in Chile.</title>
        <authorList>
            <person name="Gonzalez D."/>
            <person name="Huber K."/>
            <person name="Hedrich S."/>
            <person name="Rojas-Villalobos C."/>
            <person name="Quatrini R."/>
            <person name="Dinamarca M.A."/>
            <person name="Schwarz A."/>
            <person name="Canales C."/>
            <person name="Nancucheo I."/>
        </authorList>
    </citation>
    <scope>NUCLEOTIDE SEQUENCE [LARGE SCALE GENOMIC DNA]</scope>
    <source>
        <strain evidence="2 3">USS-CCA1</strain>
    </source>
</reference>
<dbReference type="EMBL" id="WJHE01000248">
    <property type="protein sequence ID" value="MST32220.1"/>
    <property type="molecule type" value="Genomic_DNA"/>
</dbReference>
<dbReference type="PANTHER" id="PTHR35040:SF9">
    <property type="entry name" value="4-LIKE CELL SURFACE PROTEIN, PUTATIVE (AFU_ORTHOLOGUE AFUA_4G14080)-RELATED"/>
    <property type="match status" value="1"/>
</dbReference>
<proteinExistence type="predicted"/>